<dbReference type="AlphaFoldDB" id="A0A7R9P0T6"/>
<protein>
    <recommendedName>
        <fullName evidence="1">Ciliary BBSome complex subunit 2 N-terminal domain-containing protein</fullName>
    </recommendedName>
</protein>
<dbReference type="GO" id="GO:0016020">
    <property type="term" value="C:membrane"/>
    <property type="evidence" value="ECO:0007669"/>
    <property type="project" value="TreeGrafter"/>
</dbReference>
<dbReference type="PANTHER" id="PTHR32465:SF0">
    <property type="entry name" value="BARDET-BIEDL SYNDROME 2 PROTEIN"/>
    <property type="match status" value="1"/>
</dbReference>
<dbReference type="GO" id="GO:0036064">
    <property type="term" value="C:ciliary basal body"/>
    <property type="evidence" value="ECO:0007669"/>
    <property type="project" value="TreeGrafter"/>
</dbReference>
<gene>
    <name evidence="2" type="ORF">TTEB3V08_LOCUS11150</name>
</gene>
<dbReference type="GO" id="GO:0031514">
    <property type="term" value="C:motile cilium"/>
    <property type="evidence" value="ECO:0007669"/>
    <property type="project" value="TreeGrafter"/>
</dbReference>
<dbReference type="GO" id="GO:0043005">
    <property type="term" value="C:neuron projection"/>
    <property type="evidence" value="ECO:0007669"/>
    <property type="project" value="TreeGrafter"/>
</dbReference>
<evidence type="ECO:0000259" key="1">
    <source>
        <dbReference type="Pfam" id="PF14781"/>
    </source>
</evidence>
<dbReference type="PANTHER" id="PTHR32465">
    <property type="entry name" value="BARDET-BIEDL SYNDROME 2 PROTEIN"/>
    <property type="match status" value="1"/>
</dbReference>
<dbReference type="EMBL" id="OE007608">
    <property type="protein sequence ID" value="CAD7463264.1"/>
    <property type="molecule type" value="Genomic_DNA"/>
</dbReference>
<reference evidence="2" key="1">
    <citation type="submission" date="2020-11" db="EMBL/GenBank/DDBJ databases">
        <authorList>
            <person name="Tran Van P."/>
        </authorList>
    </citation>
    <scope>NUCLEOTIDE SEQUENCE</scope>
</reference>
<organism evidence="2">
    <name type="scientific">Timema tahoe</name>
    <dbReference type="NCBI Taxonomy" id="61484"/>
    <lineage>
        <taxon>Eukaryota</taxon>
        <taxon>Metazoa</taxon>
        <taxon>Ecdysozoa</taxon>
        <taxon>Arthropoda</taxon>
        <taxon>Hexapoda</taxon>
        <taxon>Insecta</taxon>
        <taxon>Pterygota</taxon>
        <taxon>Neoptera</taxon>
        <taxon>Polyneoptera</taxon>
        <taxon>Phasmatodea</taxon>
        <taxon>Timematodea</taxon>
        <taxon>Timematoidea</taxon>
        <taxon>Timematidae</taxon>
        <taxon>Timema</taxon>
    </lineage>
</organism>
<name>A0A7R9P0T6_9NEOP</name>
<dbReference type="Pfam" id="PF14781">
    <property type="entry name" value="BBS2_N"/>
    <property type="match status" value="1"/>
</dbReference>
<proteinExistence type="predicted"/>
<dbReference type="GO" id="GO:1905515">
    <property type="term" value="P:non-motile cilium assembly"/>
    <property type="evidence" value="ECO:0007669"/>
    <property type="project" value="InterPro"/>
</dbReference>
<accession>A0A7R9P0T6</accession>
<sequence>MSVPVFTLSLGCRVLPGCVTVAKFDGSHCCLAAATIADKVVIHSPHHHNGLLGRVGFGSTQSTQELSTLNMSQSVTALCAGVLDPSTDKDMLVVGTATSLLAYNVDTNMELFYRELERSSSKDPARKIPLADNTVRKQVFDMAQDIQEQLTKIWKLSKLALQVDEATDL</sequence>
<feature type="domain" description="Ciliary BBSome complex subunit 2 N-terminal" evidence="1">
    <location>
        <begin position="20"/>
        <end position="117"/>
    </location>
</feature>
<dbReference type="InterPro" id="IPR029430">
    <property type="entry name" value="BBS2_N"/>
</dbReference>
<dbReference type="GO" id="GO:0034464">
    <property type="term" value="C:BBSome"/>
    <property type="evidence" value="ECO:0007669"/>
    <property type="project" value="InterPro"/>
</dbReference>
<dbReference type="InterPro" id="IPR016616">
    <property type="entry name" value="Bardet-Biedl_syndrome_2_prot"/>
</dbReference>
<evidence type="ECO:0000313" key="2">
    <source>
        <dbReference type="EMBL" id="CAD7463264.1"/>
    </source>
</evidence>